<feature type="region of interest" description="Disordered" evidence="1">
    <location>
        <begin position="471"/>
        <end position="497"/>
    </location>
</feature>
<reference evidence="3 4" key="1">
    <citation type="submission" date="2024-01" db="EMBL/GenBank/DDBJ databases">
        <authorList>
            <person name="Allen C."/>
            <person name="Tagirdzhanova G."/>
        </authorList>
    </citation>
    <scope>NUCLEOTIDE SEQUENCE [LARGE SCALE GENOMIC DNA]</scope>
</reference>
<dbReference type="PANTHER" id="PTHR42937:SF1">
    <property type="entry name" value="DIAMINOPROPIONATE AMMONIA-LYASE"/>
    <property type="match status" value="1"/>
</dbReference>
<evidence type="ECO:0000256" key="1">
    <source>
        <dbReference type="SAM" id="MobiDB-lite"/>
    </source>
</evidence>
<gene>
    <name evidence="3" type="ORF">SBRCBS47491_007452</name>
</gene>
<dbReference type="InterPro" id="IPR036052">
    <property type="entry name" value="TrpB-like_PALP_sf"/>
</dbReference>
<dbReference type="Gene3D" id="3.40.50.1100">
    <property type="match status" value="3"/>
</dbReference>
<dbReference type="InterPro" id="IPR001926">
    <property type="entry name" value="TrpB-like_PALP"/>
</dbReference>
<sequence length="555" mass="58788">MASDGPSAGRAASSQGIMPPTETPAMAPPSALPSSTFASSTVPSRPPASSAPPFPSAPPVSLLAAHQHQHRANSRKPDATAIFRDYPPVDTAAIAAFHRQLPHYAATPLRCLPSIAAEVGVGQVFLKDESDRFGMPSFKILGASWAVYNALAKAMGLDTINPDGSMLSLETLAAAVRTYNDRCLHESGQRPLQIISTTEGNWGRALARMARYAGGVACRLYVPSFMPQSTQEILTREGADVRVVPGGNYDDCVAVVRAEADRDSSVLLLLDVGFEGYEEVAQWVVDGYSTMLVEADEQVREATDGRAATHVVVPVGAGSIAQAVTAHYRKQAEEVIKGEKDDEEDMDDKDEKYSKSGESVDGSNKKCPTSHAEAIWDGREKLPNKLRRRTAVLAVEADTAACLRASLAVGRRVTVATADTIMCGLNCGTLSQTAWPILQAGVDYCVAVSDRQAHVAVQQLWNADERAIVDDGDVDTKPVEGGRPGSKNGSNRVKKPRVSEAAGAGGVAAGPCGAATLAGLRKMCSEARDLLKLDGDSVVVLFCTEGAREYAVPFV</sequence>
<organism evidence="3 4">
    <name type="scientific">Sporothrix bragantina</name>
    <dbReference type="NCBI Taxonomy" id="671064"/>
    <lineage>
        <taxon>Eukaryota</taxon>
        <taxon>Fungi</taxon>
        <taxon>Dikarya</taxon>
        <taxon>Ascomycota</taxon>
        <taxon>Pezizomycotina</taxon>
        <taxon>Sordariomycetes</taxon>
        <taxon>Sordariomycetidae</taxon>
        <taxon>Ophiostomatales</taxon>
        <taxon>Ophiostomataceae</taxon>
        <taxon>Sporothrix</taxon>
    </lineage>
</organism>
<accession>A0ABP0CEJ4</accession>
<feature type="compositionally biased region" description="Basic and acidic residues" evidence="1">
    <location>
        <begin position="471"/>
        <end position="480"/>
    </location>
</feature>
<feature type="compositionally biased region" description="Low complexity" evidence="1">
    <location>
        <begin position="32"/>
        <end position="43"/>
    </location>
</feature>
<protein>
    <recommendedName>
        <fullName evidence="2">Tryptophan synthase beta chain-like PALP domain-containing protein</fullName>
    </recommendedName>
</protein>
<dbReference type="SUPFAM" id="SSF53686">
    <property type="entry name" value="Tryptophan synthase beta subunit-like PLP-dependent enzymes"/>
    <property type="match status" value="2"/>
</dbReference>
<feature type="region of interest" description="Disordered" evidence="1">
    <location>
        <begin position="1"/>
        <end position="80"/>
    </location>
</feature>
<evidence type="ECO:0000259" key="2">
    <source>
        <dbReference type="Pfam" id="PF00291"/>
    </source>
</evidence>
<keyword evidence="4" id="KW-1185">Reference proteome</keyword>
<name>A0ABP0CEJ4_9PEZI</name>
<dbReference type="EMBL" id="CAWUHC010000084">
    <property type="protein sequence ID" value="CAK7230040.1"/>
    <property type="molecule type" value="Genomic_DNA"/>
</dbReference>
<feature type="domain" description="Tryptophan synthase beta chain-like PALP" evidence="2">
    <location>
        <begin position="386"/>
        <end position="463"/>
    </location>
</feature>
<feature type="region of interest" description="Disordered" evidence="1">
    <location>
        <begin position="335"/>
        <end position="369"/>
    </location>
</feature>
<feature type="domain" description="Tryptophan synthase beta chain-like PALP" evidence="2">
    <location>
        <begin position="102"/>
        <end position="333"/>
    </location>
</feature>
<evidence type="ECO:0000313" key="4">
    <source>
        <dbReference type="Proteomes" id="UP001642406"/>
    </source>
</evidence>
<feature type="compositionally biased region" description="Pro residues" evidence="1">
    <location>
        <begin position="44"/>
        <end position="58"/>
    </location>
</feature>
<dbReference type="PANTHER" id="PTHR42937">
    <property type="match status" value="1"/>
</dbReference>
<evidence type="ECO:0000313" key="3">
    <source>
        <dbReference type="EMBL" id="CAK7230040.1"/>
    </source>
</evidence>
<dbReference type="Proteomes" id="UP001642406">
    <property type="component" value="Unassembled WGS sequence"/>
</dbReference>
<proteinExistence type="predicted"/>
<comment type="caution">
    <text evidence="3">The sequence shown here is derived from an EMBL/GenBank/DDBJ whole genome shotgun (WGS) entry which is preliminary data.</text>
</comment>
<dbReference type="CDD" id="cd00640">
    <property type="entry name" value="Trp-synth-beta_II"/>
    <property type="match status" value="1"/>
</dbReference>
<dbReference type="Pfam" id="PF00291">
    <property type="entry name" value="PALP"/>
    <property type="match status" value="2"/>
</dbReference>